<dbReference type="EMBL" id="JAGTXO010000054">
    <property type="protein sequence ID" value="KAG8458337.1"/>
    <property type="molecule type" value="Genomic_DNA"/>
</dbReference>
<keyword evidence="2" id="KW-1185">Reference proteome</keyword>
<reference evidence="1" key="1">
    <citation type="submission" date="2021-05" db="EMBL/GenBank/DDBJ databases">
        <title>The genome of the haptophyte Pavlova lutheri (Diacronema luteri, Pavlovales) - a model for lipid biosynthesis in eukaryotic algae.</title>
        <authorList>
            <person name="Hulatt C.J."/>
            <person name="Posewitz M.C."/>
        </authorList>
    </citation>
    <scope>NUCLEOTIDE SEQUENCE</scope>
    <source>
        <strain evidence="1">NIVA-4/92</strain>
    </source>
</reference>
<dbReference type="Proteomes" id="UP000751190">
    <property type="component" value="Unassembled WGS sequence"/>
</dbReference>
<proteinExistence type="predicted"/>
<comment type="caution">
    <text evidence="1">The sequence shown here is derived from an EMBL/GenBank/DDBJ whole genome shotgun (WGS) entry which is preliminary data.</text>
</comment>
<sequence>MGAQFPNESIELDVLILCADTHEYPFTRPGDAPHVEVVKGSLKLVDGKIVGQLVIKFNILSSSHKKGSFRLLVCPADPVIRSKYPSFYGVTPPFSTTVKKLRTKAAKRDALLGEQSSVDAEGLAATNPRAQKRARHACGCAHKGDAAYALLEQRCLDLYIANFLLELDVEQLRASAGTA</sequence>
<dbReference type="AlphaFoldDB" id="A0A8J5X8F2"/>
<gene>
    <name evidence="1" type="ORF">KFE25_005184</name>
</gene>
<accession>A0A8J5X8F2</accession>
<organism evidence="1 2">
    <name type="scientific">Diacronema lutheri</name>
    <name type="common">Unicellular marine alga</name>
    <name type="synonym">Monochrysis lutheri</name>
    <dbReference type="NCBI Taxonomy" id="2081491"/>
    <lineage>
        <taxon>Eukaryota</taxon>
        <taxon>Haptista</taxon>
        <taxon>Haptophyta</taxon>
        <taxon>Pavlovophyceae</taxon>
        <taxon>Pavlovales</taxon>
        <taxon>Pavlovaceae</taxon>
        <taxon>Diacronema</taxon>
    </lineage>
</organism>
<name>A0A8J5X8F2_DIALT</name>
<evidence type="ECO:0000313" key="1">
    <source>
        <dbReference type="EMBL" id="KAG8458337.1"/>
    </source>
</evidence>
<evidence type="ECO:0000313" key="2">
    <source>
        <dbReference type="Proteomes" id="UP000751190"/>
    </source>
</evidence>
<protein>
    <submittedName>
        <fullName evidence="1">Uncharacterized protein</fullName>
    </submittedName>
</protein>